<dbReference type="HAMAP" id="MF_01877">
    <property type="entry name" value="16SrRNA_methyltr_I"/>
    <property type="match status" value="1"/>
</dbReference>
<dbReference type="InterPro" id="IPR000878">
    <property type="entry name" value="4pyrrol_Mease"/>
</dbReference>
<dbReference type="Gene3D" id="3.30.950.10">
    <property type="entry name" value="Methyltransferase, Cobalt-precorrin-4 Transmethylase, Domain 2"/>
    <property type="match status" value="1"/>
</dbReference>
<comment type="catalytic activity">
    <reaction evidence="6">
        <text>cytidine(1402) in 16S rRNA + S-adenosyl-L-methionine = 2'-O-methylcytidine(1402) in 16S rRNA + S-adenosyl-L-homocysteine + H(+)</text>
        <dbReference type="Rhea" id="RHEA:42924"/>
        <dbReference type="Rhea" id="RHEA-COMP:10285"/>
        <dbReference type="Rhea" id="RHEA-COMP:10286"/>
        <dbReference type="ChEBI" id="CHEBI:15378"/>
        <dbReference type="ChEBI" id="CHEBI:57856"/>
        <dbReference type="ChEBI" id="CHEBI:59789"/>
        <dbReference type="ChEBI" id="CHEBI:74495"/>
        <dbReference type="ChEBI" id="CHEBI:82748"/>
        <dbReference type="EC" id="2.1.1.198"/>
    </reaction>
</comment>
<evidence type="ECO:0000256" key="4">
    <source>
        <dbReference type="ARBA" id="ARBA00022679"/>
    </source>
</evidence>
<dbReference type="PANTHER" id="PTHR46111:SF1">
    <property type="entry name" value="RIBOSOMAL RNA SMALL SUBUNIT METHYLTRANSFERASE I"/>
    <property type="match status" value="1"/>
</dbReference>
<dbReference type="Proteomes" id="UP001597371">
    <property type="component" value="Unassembled WGS sequence"/>
</dbReference>
<keyword evidence="5 6" id="KW-0949">S-adenosyl-L-methionine</keyword>
<evidence type="ECO:0000256" key="2">
    <source>
        <dbReference type="ARBA" id="ARBA00022552"/>
    </source>
</evidence>
<dbReference type="Pfam" id="PF00590">
    <property type="entry name" value="TP_methylase"/>
    <property type="match status" value="1"/>
</dbReference>
<gene>
    <name evidence="6 9" type="primary">rsmI</name>
    <name evidence="9" type="ORF">ACFSKQ_14925</name>
</gene>
<dbReference type="PIRSF" id="PIRSF005917">
    <property type="entry name" value="MTase_YraL"/>
    <property type="match status" value="1"/>
</dbReference>
<evidence type="ECO:0000259" key="8">
    <source>
        <dbReference type="Pfam" id="PF23016"/>
    </source>
</evidence>
<dbReference type="InterPro" id="IPR035996">
    <property type="entry name" value="4pyrrol_Methylase_sf"/>
</dbReference>
<dbReference type="InterPro" id="IPR018063">
    <property type="entry name" value="SAM_MeTrfase_RsmI_CS"/>
</dbReference>
<evidence type="ECO:0000256" key="1">
    <source>
        <dbReference type="ARBA" id="ARBA00022490"/>
    </source>
</evidence>
<dbReference type="GO" id="GO:0032259">
    <property type="term" value="P:methylation"/>
    <property type="evidence" value="ECO:0007669"/>
    <property type="project" value="UniProtKB-KW"/>
</dbReference>
<feature type="domain" description="RsmI HTH" evidence="8">
    <location>
        <begin position="251"/>
        <end position="294"/>
    </location>
</feature>
<organism evidence="9 10">
    <name type="scientific">Aureimonas populi</name>
    <dbReference type="NCBI Taxonomy" id="1701758"/>
    <lineage>
        <taxon>Bacteria</taxon>
        <taxon>Pseudomonadati</taxon>
        <taxon>Pseudomonadota</taxon>
        <taxon>Alphaproteobacteria</taxon>
        <taxon>Hyphomicrobiales</taxon>
        <taxon>Aurantimonadaceae</taxon>
        <taxon>Aureimonas</taxon>
    </lineage>
</organism>
<evidence type="ECO:0000256" key="6">
    <source>
        <dbReference type="HAMAP-Rule" id="MF_01877"/>
    </source>
</evidence>
<comment type="subcellular location">
    <subcellularLocation>
        <location evidence="6">Cytoplasm</location>
    </subcellularLocation>
</comment>
<accession>A0ABW5CQZ9</accession>
<dbReference type="InterPro" id="IPR014776">
    <property type="entry name" value="4pyrrole_Mease_sub2"/>
</dbReference>
<feature type="domain" description="Tetrapyrrole methylase" evidence="7">
    <location>
        <begin position="25"/>
        <end position="224"/>
    </location>
</feature>
<sequence length="297" mass="31020">MSEERTRRFTLRGADFTAVAPEPGLYLVATPIGNLSDITVRALEILAGADQLACEDTRVTAKLLQRFSIDARPLSYHEHNEAQAGEALMAALQAGRSVALVSDAGTPLVSDPGFRLAERAIAAGIPVVPVPGASAPLAALLASGLPCDAFFFAGFLPSKETGRRKRLEELARVPGTLIFFESPNRVAASLSEMALVLGARPAAVCRELTKMHETIYRGPLPELAASFGAMERVRGEIVVCVGPPPAGEGGGEADAPSILKGLLAEMKPAQAAAEAARLTGLSKRELYALALSLKGAG</sequence>
<keyword evidence="1 6" id="KW-0963">Cytoplasm</keyword>
<dbReference type="InterPro" id="IPR014777">
    <property type="entry name" value="4pyrrole_Mease_sub1"/>
</dbReference>
<dbReference type="Gene3D" id="3.40.1010.10">
    <property type="entry name" value="Cobalt-precorrin-4 Transmethylase, Domain 1"/>
    <property type="match status" value="1"/>
</dbReference>
<comment type="caution">
    <text evidence="9">The sequence shown here is derived from an EMBL/GenBank/DDBJ whole genome shotgun (WGS) entry which is preliminary data.</text>
</comment>
<dbReference type="PANTHER" id="PTHR46111">
    <property type="entry name" value="RIBOSOMAL RNA SMALL SUBUNIT METHYLTRANSFERASE I"/>
    <property type="match status" value="1"/>
</dbReference>
<dbReference type="CDD" id="cd11648">
    <property type="entry name" value="RsmI"/>
    <property type="match status" value="1"/>
</dbReference>
<keyword evidence="10" id="KW-1185">Reference proteome</keyword>
<protein>
    <recommendedName>
        <fullName evidence="6">Ribosomal RNA small subunit methyltransferase I</fullName>
        <ecNumber evidence="6">2.1.1.198</ecNumber>
    </recommendedName>
    <alternativeName>
        <fullName evidence="6">16S rRNA 2'-O-ribose C1402 methyltransferase</fullName>
    </alternativeName>
    <alternativeName>
        <fullName evidence="6">rRNA (cytidine-2'-O-)-methyltransferase RsmI</fullName>
    </alternativeName>
</protein>
<evidence type="ECO:0000256" key="5">
    <source>
        <dbReference type="ARBA" id="ARBA00022691"/>
    </source>
</evidence>
<dbReference type="EC" id="2.1.1.198" evidence="6"/>
<keyword evidence="4 6" id="KW-0808">Transferase</keyword>
<comment type="function">
    <text evidence="6">Catalyzes the 2'-O-methylation of the ribose of cytidine 1402 (C1402) in 16S rRNA.</text>
</comment>
<reference evidence="10" key="1">
    <citation type="journal article" date="2019" name="Int. J. Syst. Evol. Microbiol.">
        <title>The Global Catalogue of Microorganisms (GCM) 10K type strain sequencing project: providing services to taxonomists for standard genome sequencing and annotation.</title>
        <authorList>
            <consortium name="The Broad Institute Genomics Platform"/>
            <consortium name="The Broad Institute Genome Sequencing Center for Infectious Disease"/>
            <person name="Wu L."/>
            <person name="Ma J."/>
        </authorList>
    </citation>
    <scope>NUCLEOTIDE SEQUENCE [LARGE SCALE GENOMIC DNA]</scope>
    <source>
        <strain evidence="10">ZS-35-S2</strain>
    </source>
</reference>
<dbReference type="SUPFAM" id="SSF53790">
    <property type="entry name" value="Tetrapyrrole methylase"/>
    <property type="match status" value="1"/>
</dbReference>
<evidence type="ECO:0000259" key="7">
    <source>
        <dbReference type="Pfam" id="PF00590"/>
    </source>
</evidence>
<evidence type="ECO:0000256" key="3">
    <source>
        <dbReference type="ARBA" id="ARBA00022603"/>
    </source>
</evidence>
<proteinExistence type="inferred from homology"/>
<comment type="similarity">
    <text evidence="6">Belongs to the methyltransferase superfamily. RsmI family.</text>
</comment>
<dbReference type="GO" id="GO:0008168">
    <property type="term" value="F:methyltransferase activity"/>
    <property type="evidence" value="ECO:0007669"/>
    <property type="project" value="UniProtKB-KW"/>
</dbReference>
<evidence type="ECO:0000313" key="10">
    <source>
        <dbReference type="Proteomes" id="UP001597371"/>
    </source>
</evidence>
<dbReference type="PROSITE" id="PS01296">
    <property type="entry name" value="RSMI"/>
    <property type="match status" value="1"/>
</dbReference>
<dbReference type="InterPro" id="IPR053910">
    <property type="entry name" value="RsmI_HTH"/>
</dbReference>
<name>A0ABW5CQZ9_9HYPH</name>
<keyword evidence="3 6" id="KW-0489">Methyltransferase</keyword>
<dbReference type="InterPro" id="IPR008189">
    <property type="entry name" value="rRNA_ssu_MeTfrase_I"/>
</dbReference>
<dbReference type="RefSeq" id="WP_209737214.1">
    <property type="nucleotide sequence ID" value="NZ_CP072611.1"/>
</dbReference>
<dbReference type="Pfam" id="PF23016">
    <property type="entry name" value="RsmI_C"/>
    <property type="match status" value="1"/>
</dbReference>
<keyword evidence="2 6" id="KW-0698">rRNA processing</keyword>
<dbReference type="EMBL" id="JBHUIJ010000022">
    <property type="protein sequence ID" value="MFD2238746.1"/>
    <property type="molecule type" value="Genomic_DNA"/>
</dbReference>
<evidence type="ECO:0000313" key="9">
    <source>
        <dbReference type="EMBL" id="MFD2238746.1"/>
    </source>
</evidence>
<dbReference type="NCBIfam" id="TIGR00096">
    <property type="entry name" value="16S rRNA (cytidine(1402)-2'-O)-methyltransferase"/>
    <property type="match status" value="1"/>
</dbReference>